<dbReference type="Pfam" id="PF02518">
    <property type="entry name" value="HATPase_c"/>
    <property type="match status" value="1"/>
</dbReference>
<dbReference type="SMART" id="SM00387">
    <property type="entry name" value="HATPase_c"/>
    <property type="match status" value="1"/>
</dbReference>
<name>T0ZGH5_9ZZZZ</name>
<dbReference type="AlphaFoldDB" id="T0ZGH5"/>
<evidence type="ECO:0000256" key="2">
    <source>
        <dbReference type="ARBA" id="ARBA00010708"/>
    </source>
</evidence>
<dbReference type="Gene3D" id="3.30.565.10">
    <property type="entry name" value="Histidine kinase-like ATPase, C-terminal domain"/>
    <property type="match status" value="1"/>
</dbReference>
<comment type="catalytic activity">
    <reaction evidence="1">
        <text>ATP-dependent breakage, passage and rejoining of double-stranded DNA.</text>
        <dbReference type="EC" id="5.6.2.2"/>
    </reaction>
</comment>
<keyword evidence="7" id="KW-0413">Isomerase</keyword>
<sequence>MVYEVIDNSIDESVAGFCKNILIRIRKDNSIEIEDDGRGIPVEKHPKYNRPALEIVLTELHSGAKFDKKVYKVTGGLHGVGVHVVNALSSLLIAVVKRPDGFHYEKFEQGVPKGGLKHVNPEDCGKTGDEHVDAITPGLETTHGLII</sequence>
<dbReference type="GO" id="GO:0005524">
    <property type="term" value="F:ATP binding"/>
    <property type="evidence" value="ECO:0007669"/>
    <property type="project" value="UniProtKB-KW"/>
</dbReference>
<evidence type="ECO:0000256" key="5">
    <source>
        <dbReference type="ARBA" id="ARBA00023029"/>
    </source>
</evidence>
<evidence type="ECO:0000256" key="7">
    <source>
        <dbReference type="ARBA" id="ARBA00023235"/>
    </source>
</evidence>
<dbReference type="PANTHER" id="PTHR45866:SF1">
    <property type="entry name" value="DNA GYRASE SUBUNIT B, MITOCHONDRIAL"/>
    <property type="match status" value="1"/>
</dbReference>
<dbReference type="SUPFAM" id="SSF55874">
    <property type="entry name" value="ATPase domain of HSP90 chaperone/DNA topoisomerase II/histidine kinase"/>
    <property type="match status" value="1"/>
</dbReference>
<evidence type="ECO:0000256" key="3">
    <source>
        <dbReference type="ARBA" id="ARBA00022741"/>
    </source>
</evidence>
<feature type="non-terminal residue" evidence="9">
    <location>
        <position position="147"/>
    </location>
</feature>
<comment type="caution">
    <text evidence="9">The sequence shown here is derived from an EMBL/GenBank/DDBJ whole genome shotgun (WGS) entry which is preliminary data.</text>
</comment>
<proteinExistence type="inferred from homology"/>
<dbReference type="PANTHER" id="PTHR45866">
    <property type="entry name" value="DNA GYRASE/TOPOISOMERASE SUBUNIT B"/>
    <property type="match status" value="1"/>
</dbReference>
<comment type="similarity">
    <text evidence="2">Belongs to the type II topoisomerase GyrB family.</text>
</comment>
<dbReference type="PRINTS" id="PR00418">
    <property type="entry name" value="TPI2FAMILY"/>
</dbReference>
<evidence type="ECO:0000256" key="1">
    <source>
        <dbReference type="ARBA" id="ARBA00000185"/>
    </source>
</evidence>
<reference evidence="9" key="1">
    <citation type="submission" date="2013-08" db="EMBL/GenBank/DDBJ databases">
        <authorList>
            <person name="Mendez C."/>
            <person name="Richter M."/>
            <person name="Ferrer M."/>
            <person name="Sanchez J."/>
        </authorList>
    </citation>
    <scope>NUCLEOTIDE SEQUENCE</scope>
</reference>
<evidence type="ECO:0000259" key="8">
    <source>
        <dbReference type="SMART" id="SM00387"/>
    </source>
</evidence>
<dbReference type="InterPro" id="IPR036890">
    <property type="entry name" value="HATPase_C_sf"/>
</dbReference>
<dbReference type="EMBL" id="AUZZ01006111">
    <property type="protein sequence ID" value="EQD47316.1"/>
    <property type="molecule type" value="Genomic_DNA"/>
</dbReference>
<reference evidence="9" key="2">
    <citation type="journal article" date="2014" name="ISME J.">
        <title>Microbial stratification in low pH oxic and suboxic macroscopic growths along an acid mine drainage.</title>
        <authorList>
            <person name="Mendez-Garcia C."/>
            <person name="Mesa V."/>
            <person name="Sprenger R.R."/>
            <person name="Richter M."/>
            <person name="Diez M.S."/>
            <person name="Solano J."/>
            <person name="Bargiela R."/>
            <person name="Golyshina O.V."/>
            <person name="Manteca A."/>
            <person name="Ramos J.L."/>
            <person name="Gallego J.R."/>
            <person name="Llorente I."/>
            <person name="Martins Dos Santos V.A."/>
            <person name="Jensen O.N."/>
            <person name="Pelaez A.I."/>
            <person name="Sanchez J."/>
            <person name="Ferrer M."/>
        </authorList>
    </citation>
    <scope>NUCLEOTIDE SEQUENCE</scope>
</reference>
<protein>
    <submittedName>
        <fullName evidence="9">DNA gyrase subunit B</fullName>
    </submittedName>
</protein>
<dbReference type="InterPro" id="IPR003594">
    <property type="entry name" value="HATPase_dom"/>
</dbReference>
<organism evidence="9">
    <name type="scientific">mine drainage metagenome</name>
    <dbReference type="NCBI Taxonomy" id="410659"/>
    <lineage>
        <taxon>unclassified sequences</taxon>
        <taxon>metagenomes</taxon>
        <taxon>ecological metagenomes</taxon>
    </lineage>
</organism>
<keyword evidence="5" id="KW-0799">Topoisomerase</keyword>
<dbReference type="GO" id="GO:0003677">
    <property type="term" value="F:DNA binding"/>
    <property type="evidence" value="ECO:0007669"/>
    <property type="project" value="UniProtKB-KW"/>
</dbReference>
<evidence type="ECO:0000313" key="9">
    <source>
        <dbReference type="EMBL" id="EQD47316.1"/>
    </source>
</evidence>
<keyword evidence="3" id="KW-0547">Nucleotide-binding</keyword>
<gene>
    <name evidence="9" type="ORF">B2A_08482</name>
</gene>
<accession>T0ZGH5</accession>
<keyword evidence="6" id="KW-0238">DNA-binding</keyword>
<evidence type="ECO:0000256" key="4">
    <source>
        <dbReference type="ARBA" id="ARBA00022840"/>
    </source>
</evidence>
<dbReference type="GO" id="GO:0003918">
    <property type="term" value="F:DNA topoisomerase type II (double strand cut, ATP-hydrolyzing) activity"/>
    <property type="evidence" value="ECO:0007669"/>
    <property type="project" value="UniProtKB-EC"/>
</dbReference>
<feature type="domain" description="Histidine kinase/HSP90-like ATPase" evidence="8">
    <location>
        <begin position="1"/>
        <end position="115"/>
    </location>
</feature>
<keyword evidence="4" id="KW-0067">ATP-binding</keyword>
<evidence type="ECO:0000256" key="6">
    <source>
        <dbReference type="ARBA" id="ARBA00023125"/>
    </source>
</evidence>